<keyword evidence="3" id="KW-1185">Reference proteome</keyword>
<organism evidence="2 3">
    <name type="scientific">Paenibacillus typhae</name>
    <dbReference type="NCBI Taxonomy" id="1174501"/>
    <lineage>
        <taxon>Bacteria</taxon>
        <taxon>Bacillati</taxon>
        <taxon>Bacillota</taxon>
        <taxon>Bacilli</taxon>
        <taxon>Bacillales</taxon>
        <taxon>Paenibacillaceae</taxon>
        <taxon>Paenibacillus</taxon>
    </lineage>
</organism>
<evidence type="ECO:0000259" key="1">
    <source>
        <dbReference type="Pfam" id="PF12680"/>
    </source>
</evidence>
<dbReference type="AlphaFoldDB" id="A0A1G8VKS8"/>
<gene>
    <name evidence="2" type="ORF">SAMN05216192_12164</name>
</gene>
<dbReference type="Gene3D" id="3.10.450.50">
    <property type="match status" value="1"/>
</dbReference>
<dbReference type="STRING" id="1174501.SAMN05216192_12164"/>
<dbReference type="InterPro" id="IPR037401">
    <property type="entry name" value="SnoaL-like"/>
</dbReference>
<accession>A0A1G8VKS8</accession>
<dbReference type="EMBL" id="FNDX01000021">
    <property type="protein sequence ID" value="SDJ66688.1"/>
    <property type="molecule type" value="Genomic_DNA"/>
</dbReference>
<dbReference type="Pfam" id="PF12680">
    <property type="entry name" value="SnoaL_2"/>
    <property type="match status" value="1"/>
</dbReference>
<evidence type="ECO:0000313" key="2">
    <source>
        <dbReference type="EMBL" id="SDJ66688.1"/>
    </source>
</evidence>
<reference evidence="3" key="1">
    <citation type="submission" date="2016-10" db="EMBL/GenBank/DDBJ databases">
        <authorList>
            <person name="Varghese N."/>
            <person name="Submissions S."/>
        </authorList>
    </citation>
    <scope>NUCLEOTIDE SEQUENCE [LARGE SCALE GENOMIC DNA]</scope>
    <source>
        <strain evidence="3">CGMCC 1.11012</strain>
    </source>
</reference>
<protein>
    <submittedName>
        <fullName evidence="2">SnoaL-like domain-containing protein</fullName>
    </submittedName>
</protein>
<proteinExistence type="predicted"/>
<dbReference type="Proteomes" id="UP000199050">
    <property type="component" value="Unassembled WGS sequence"/>
</dbReference>
<dbReference type="SUPFAM" id="SSF54427">
    <property type="entry name" value="NTF2-like"/>
    <property type="match status" value="1"/>
</dbReference>
<dbReference type="InterPro" id="IPR032710">
    <property type="entry name" value="NTF2-like_dom_sf"/>
</dbReference>
<evidence type="ECO:0000313" key="3">
    <source>
        <dbReference type="Proteomes" id="UP000199050"/>
    </source>
</evidence>
<dbReference type="RefSeq" id="WP_139172012.1">
    <property type="nucleotide sequence ID" value="NZ_CBCSKY010000021.1"/>
</dbReference>
<sequence>MNQHVTMPSEVQEYYNAINQYQPEAFIGLFAEEAVVRDNGKQIQGKEAIEAWGEAELFSAKVRFTINEIEESGGSIAVTAEMEGEFNRNRVPAPQLFRHEFQIRNGKISSLVVTQK</sequence>
<name>A0A1G8VKS8_9BACL</name>
<dbReference type="OrthoDB" id="2652179at2"/>
<feature type="domain" description="SnoaL-like" evidence="1">
    <location>
        <begin position="11"/>
        <end position="109"/>
    </location>
</feature>